<dbReference type="Gene3D" id="3.90.226.10">
    <property type="entry name" value="2-enoyl-CoA Hydratase, Chain A, domain 1"/>
    <property type="match status" value="2"/>
</dbReference>
<dbReference type="InterPro" id="IPR011763">
    <property type="entry name" value="COA_CT_C"/>
</dbReference>
<dbReference type="PANTHER" id="PTHR43842:SF2">
    <property type="entry name" value="PROPIONYL-COA CARBOXYLASE BETA CHAIN, MITOCHONDRIAL"/>
    <property type="match status" value="1"/>
</dbReference>
<dbReference type="AlphaFoldDB" id="A0A381PX97"/>
<feature type="domain" description="CoA carboxyltransferase C-terminal" evidence="2">
    <location>
        <begin position="202"/>
        <end position="445"/>
    </location>
</feature>
<name>A0A381PX97_9ZZZZ</name>
<feature type="non-terminal residue" evidence="3">
    <location>
        <position position="1"/>
    </location>
</feature>
<gene>
    <name evidence="3" type="ORF">METZ01_LOCUS24108</name>
</gene>
<feature type="domain" description="CoA carboxyltransferase N-terminal" evidence="1">
    <location>
        <begin position="1"/>
        <end position="201"/>
    </location>
</feature>
<dbReference type="InterPro" id="IPR034733">
    <property type="entry name" value="AcCoA_carboxyl_beta"/>
</dbReference>
<evidence type="ECO:0008006" key="4">
    <source>
        <dbReference type="Google" id="ProtNLM"/>
    </source>
</evidence>
<dbReference type="PROSITE" id="PS50989">
    <property type="entry name" value="COA_CT_CTER"/>
    <property type="match status" value="1"/>
</dbReference>
<protein>
    <recommendedName>
        <fullName evidence="4">CoA carboxyltransferase C-terminal domain-containing protein</fullName>
    </recommendedName>
</protein>
<dbReference type="SUPFAM" id="SSF52096">
    <property type="entry name" value="ClpP/crotonase"/>
    <property type="match status" value="2"/>
</dbReference>
<reference evidence="3" key="1">
    <citation type="submission" date="2018-05" db="EMBL/GenBank/DDBJ databases">
        <authorList>
            <person name="Lanie J.A."/>
            <person name="Ng W.-L."/>
            <person name="Kazmierczak K.M."/>
            <person name="Andrzejewski T.M."/>
            <person name="Davidsen T.M."/>
            <person name="Wayne K.J."/>
            <person name="Tettelin H."/>
            <person name="Glass J.I."/>
            <person name="Rusch D."/>
            <person name="Podicherti R."/>
            <person name="Tsui H.-C.T."/>
            <person name="Winkler M.E."/>
        </authorList>
    </citation>
    <scope>NUCLEOTIDE SEQUENCE</scope>
</reference>
<organism evidence="3">
    <name type="scientific">marine metagenome</name>
    <dbReference type="NCBI Taxonomy" id="408172"/>
    <lineage>
        <taxon>unclassified sequences</taxon>
        <taxon>metagenomes</taxon>
        <taxon>ecological metagenomes</taxon>
    </lineage>
</organism>
<evidence type="ECO:0000259" key="1">
    <source>
        <dbReference type="PROSITE" id="PS50980"/>
    </source>
</evidence>
<dbReference type="InterPro" id="IPR011762">
    <property type="entry name" value="COA_CT_N"/>
</dbReference>
<accession>A0A381PX97</accession>
<dbReference type="EMBL" id="UINC01001116">
    <property type="protein sequence ID" value="SUZ71254.1"/>
    <property type="molecule type" value="Genomic_DNA"/>
</dbReference>
<dbReference type="PANTHER" id="PTHR43842">
    <property type="entry name" value="PROPIONYL-COA CARBOXYLASE BETA CHAIN"/>
    <property type="match status" value="1"/>
</dbReference>
<dbReference type="GO" id="GO:0004658">
    <property type="term" value="F:propionyl-CoA carboxylase activity"/>
    <property type="evidence" value="ECO:0007669"/>
    <property type="project" value="TreeGrafter"/>
</dbReference>
<evidence type="ECO:0000259" key="2">
    <source>
        <dbReference type="PROSITE" id="PS50989"/>
    </source>
</evidence>
<dbReference type="Pfam" id="PF01039">
    <property type="entry name" value="Carboxyl_trans"/>
    <property type="match status" value="1"/>
</dbReference>
<dbReference type="PROSITE" id="PS50980">
    <property type="entry name" value="COA_CT_NTER"/>
    <property type="match status" value="1"/>
</dbReference>
<evidence type="ECO:0000313" key="3">
    <source>
        <dbReference type="EMBL" id="SUZ71254.1"/>
    </source>
</evidence>
<sequence length="449" mass="47933">VAAHVSLQLREGTPAHVVASVHDLDGRTVMLIKAEDPEHRGALSPDDGDTMTAAALMAIEKRMPIVLLLASSGADAHHGVAALDGWGRAARALAKASGVVPILAGVTGPAVSGTALLIGLADVVVMAENAYAFVSGPVPVQQMTGVRVDVEELGGAAVHFRDTGAASIIVPHGEVLAAISDILRFMPDHNSDEPPFHPSSDPADRATPEAIDLLPDTPTGSYDVREVIRLVVDDEDFLELRGGWAQNLVTGFACMGGRPVGIVANQPMAIAGTLDIPASQKGARFVSMCDAFNLPLITFVDTPGFYPGKDLEWRGMIRHGAQMAFAYARATVPRISVVLRKSYGGAFIVMDSKTMGNDAYLAWPTAEIAVMGATQAAQILQRGASEEDVETWIEDYEETYLNPYLGAERGFVDAVINPEDTRKELVDLIDLFSSKREKLPKRRHDNSPL</sequence>
<dbReference type="InterPro" id="IPR029045">
    <property type="entry name" value="ClpP/crotonase-like_dom_sf"/>
</dbReference>
<proteinExistence type="predicted"/>
<dbReference type="InterPro" id="IPR051047">
    <property type="entry name" value="AccD/PCCB"/>
</dbReference>